<gene>
    <name evidence="7" type="ORF">HPP92_011640</name>
</gene>
<keyword evidence="6" id="KW-1133">Transmembrane helix</keyword>
<feature type="transmembrane region" description="Helical" evidence="6">
    <location>
        <begin position="86"/>
        <end position="107"/>
    </location>
</feature>
<evidence type="ECO:0000256" key="3">
    <source>
        <dbReference type="ARBA" id="ARBA00022722"/>
    </source>
</evidence>
<reference evidence="7 8" key="1">
    <citation type="journal article" date="2020" name="Nat. Food">
        <title>A phased Vanilla planifolia genome enables genetic improvement of flavour and production.</title>
        <authorList>
            <person name="Hasing T."/>
            <person name="Tang H."/>
            <person name="Brym M."/>
            <person name="Khazi F."/>
            <person name="Huang T."/>
            <person name="Chambers A.H."/>
        </authorList>
    </citation>
    <scope>NUCLEOTIDE SEQUENCE [LARGE SCALE GENOMIC DNA]</scope>
    <source>
        <tissue evidence="7">Leaf</tissue>
    </source>
</reference>
<keyword evidence="6" id="KW-0472">Membrane</keyword>
<dbReference type="AlphaFoldDB" id="A0A835R637"/>
<keyword evidence="8" id="KW-1185">Reference proteome</keyword>
<keyword evidence="5" id="KW-0378">Hydrolase</keyword>
<dbReference type="GO" id="GO:0006281">
    <property type="term" value="P:DNA repair"/>
    <property type="evidence" value="ECO:0007669"/>
    <property type="project" value="InterPro"/>
</dbReference>
<dbReference type="Proteomes" id="UP000636800">
    <property type="component" value="Chromosome 5"/>
</dbReference>
<dbReference type="EMBL" id="JADCNL010000005">
    <property type="protein sequence ID" value="KAG0480782.1"/>
    <property type="molecule type" value="Genomic_DNA"/>
</dbReference>
<dbReference type="GO" id="GO:0005730">
    <property type="term" value="C:nucleolus"/>
    <property type="evidence" value="ECO:0007669"/>
    <property type="project" value="TreeGrafter"/>
</dbReference>
<evidence type="ECO:0000256" key="4">
    <source>
        <dbReference type="ARBA" id="ARBA00022759"/>
    </source>
</evidence>
<evidence type="ECO:0000256" key="2">
    <source>
        <dbReference type="ARBA" id="ARBA00022490"/>
    </source>
</evidence>
<keyword evidence="6" id="KW-0812">Transmembrane</keyword>
<evidence type="ECO:0000256" key="6">
    <source>
        <dbReference type="SAM" id="Phobius"/>
    </source>
</evidence>
<evidence type="ECO:0000313" key="7">
    <source>
        <dbReference type="EMBL" id="KAG0480782.1"/>
    </source>
</evidence>
<dbReference type="InterPro" id="IPR007581">
    <property type="entry name" value="Endonuclease-V"/>
</dbReference>
<dbReference type="GO" id="GO:0016891">
    <property type="term" value="F:RNA endonuclease activity producing 5'-phosphomonoesters, hydrolytic mechanism"/>
    <property type="evidence" value="ECO:0007669"/>
    <property type="project" value="TreeGrafter"/>
</dbReference>
<dbReference type="PANTHER" id="PTHR28511">
    <property type="entry name" value="ENDONUCLEASE V"/>
    <property type="match status" value="1"/>
</dbReference>
<sequence>MGSRENISKDTISLAGKSGQVWGVAMRSSPGSLKPIYVSPGHRISVESSIRFVKLCCKFRVPEPVRQADIRSKIFLQKLKEPGHQVIGMSCFLCIYFVCKAIIYQMLRFHTLSSHCCF</sequence>
<proteinExistence type="predicted"/>
<name>A0A835R637_VANPL</name>
<accession>A0A835R637</accession>
<dbReference type="Pfam" id="PF04493">
    <property type="entry name" value="Endonuclease_5"/>
    <property type="match status" value="1"/>
</dbReference>
<keyword evidence="2" id="KW-0963">Cytoplasm</keyword>
<dbReference type="OrthoDB" id="4062651at2759"/>
<comment type="caution">
    <text evidence="7">The sequence shown here is derived from an EMBL/GenBank/DDBJ whole genome shotgun (WGS) entry which is preliminary data.</text>
</comment>
<keyword evidence="4" id="KW-0255">Endonuclease</keyword>
<keyword evidence="3" id="KW-0540">Nuclease</keyword>
<comment type="subcellular location">
    <subcellularLocation>
        <location evidence="1">Cytoplasm</location>
    </subcellularLocation>
</comment>
<evidence type="ECO:0000313" key="8">
    <source>
        <dbReference type="Proteomes" id="UP000636800"/>
    </source>
</evidence>
<dbReference type="GO" id="GO:0003727">
    <property type="term" value="F:single-stranded RNA binding"/>
    <property type="evidence" value="ECO:0007669"/>
    <property type="project" value="TreeGrafter"/>
</dbReference>
<dbReference type="Gene3D" id="3.30.2170.10">
    <property type="entry name" value="archaeoglobus fulgidus dsm 4304 superfamily"/>
    <property type="match status" value="1"/>
</dbReference>
<protein>
    <recommendedName>
        <fullName evidence="9">Endonuclease V</fullName>
    </recommendedName>
</protein>
<evidence type="ECO:0000256" key="5">
    <source>
        <dbReference type="ARBA" id="ARBA00022801"/>
    </source>
</evidence>
<evidence type="ECO:0000256" key="1">
    <source>
        <dbReference type="ARBA" id="ARBA00004496"/>
    </source>
</evidence>
<evidence type="ECO:0008006" key="9">
    <source>
        <dbReference type="Google" id="ProtNLM"/>
    </source>
</evidence>
<dbReference type="GO" id="GO:0005737">
    <property type="term" value="C:cytoplasm"/>
    <property type="evidence" value="ECO:0007669"/>
    <property type="project" value="UniProtKB-SubCell"/>
</dbReference>
<organism evidence="7 8">
    <name type="scientific">Vanilla planifolia</name>
    <name type="common">Vanilla</name>
    <dbReference type="NCBI Taxonomy" id="51239"/>
    <lineage>
        <taxon>Eukaryota</taxon>
        <taxon>Viridiplantae</taxon>
        <taxon>Streptophyta</taxon>
        <taxon>Embryophyta</taxon>
        <taxon>Tracheophyta</taxon>
        <taxon>Spermatophyta</taxon>
        <taxon>Magnoliopsida</taxon>
        <taxon>Liliopsida</taxon>
        <taxon>Asparagales</taxon>
        <taxon>Orchidaceae</taxon>
        <taxon>Vanilloideae</taxon>
        <taxon>Vanilleae</taxon>
        <taxon>Vanilla</taxon>
    </lineage>
</organism>
<dbReference type="PANTHER" id="PTHR28511:SF1">
    <property type="entry name" value="ENDONUCLEASE V"/>
    <property type="match status" value="1"/>
</dbReference>